<proteinExistence type="predicted"/>
<accession>A0AAW0XMF4</accession>
<dbReference type="InterPro" id="IPR013783">
    <property type="entry name" value="Ig-like_fold"/>
</dbReference>
<dbReference type="InterPro" id="IPR007110">
    <property type="entry name" value="Ig-like_dom"/>
</dbReference>
<dbReference type="Pfam" id="PF13927">
    <property type="entry name" value="Ig_3"/>
    <property type="match status" value="1"/>
</dbReference>
<dbReference type="InterPro" id="IPR036179">
    <property type="entry name" value="Ig-like_dom_sf"/>
</dbReference>
<organism evidence="2 3">
    <name type="scientific">Cherax quadricarinatus</name>
    <name type="common">Australian red claw crayfish</name>
    <dbReference type="NCBI Taxonomy" id="27406"/>
    <lineage>
        <taxon>Eukaryota</taxon>
        <taxon>Metazoa</taxon>
        <taxon>Ecdysozoa</taxon>
        <taxon>Arthropoda</taxon>
        <taxon>Crustacea</taxon>
        <taxon>Multicrustacea</taxon>
        <taxon>Malacostraca</taxon>
        <taxon>Eumalacostraca</taxon>
        <taxon>Eucarida</taxon>
        <taxon>Decapoda</taxon>
        <taxon>Pleocyemata</taxon>
        <taxon>Astacidea</taxon>
        <taxon>Parastacoidea</taxon>
        <taxon>Parastacidae</taxon>
        <taxon>Cherax</taxon>
    </lineage>
</organism>
<dbReference type="Pfam" id="PF07686">
    <property type="entry name" value="V-set"/>
    <property type="match status" value="1"/>
</dbReference>
<evidence type="ECO:0000313" key="3">
    <source>
        <dbReference type="Proteomes" id="UP001445076"/>
    </source>
</evidence>
<dbReference type="FunFam" id="2.60.40.10:FF:000129">
    <property type="entry name" value="CLUMA_CG018772, isoform A"/>
    <property type="match status" value="1"/>
</dbReference>
<sequence>SRGRGRGGRGEEGGVAGGAMGVGGAWWLAPPRPYFTTTTPTNFTVISGQTAYLPCRVHMLGERSVTWMRGRDLHILTVGDLTYSADDRFQVLHTPETDDWTLQVLFTRPWDTGTYKCQVNSHPKIFRDVHLSVMDKHQLDHHMYRVPPSDPDQGEYGTRILGSASRYLQVGSSLVLECVVTHTSYPPPALLWYHYNTRLDYDSPRGGIAIMVEKTAEQTTSRLLLSAVSLQDSGNYTCVPLKAPPASVSVHVTTDERQAAVQLGGFSAAHTHHSQLPRPPIVLLAVVWAALSLS</sequence>
<comment type="caution">
    <text evidence="2">The sequence shown here is derived from an EMBL/GenBank/DDBJ whole genome shotgun (WGS) entry which is preliminary data.</text>
</comment>
<dbReference type="SMART" id="SM00408">
    <property type="entry name" value="IGc2"/>
    <property type="match status" value="2"/>
</dbReference>
<dbReference type="PANTHER" id="PTHR23279">
    <property type="entry name" value="DEFECTIVE PROBOSCIS EXTENSION RESPONSE DPR -RELATED"/>
    <property type="match status" value="1"/>
</dbReference>
<dbReference type="PROSITE" id="PS50835">
    <property type="entry name" value="IG_LIKE"/>
    <property type="match status" value="2"/>
</dbReference>
<dbReference type="PANTHER" id="PTHR23279:SF46">
    <property type="entry name" value="DEFECTIVE PROBOSCIS EXTENSION RESPONSE 10, ISOFORM A-RELATED"/>
    <property type="match status" value="1"/>
</dbReference>
<dbReference type="InterPro" id="IPR003598">
    <property type="entry name" value="Ig_sub2"/>
</dbReference>
<protein>
    <recommendedName>
        <fullName evidence="1">Ig-like domain-containing protein</fullName>
    </recommendedName>
</protein>
<gene>
    <name evidence="2" type="ORF">OTU49_002287</name>
</gene>
<dbReference type="SUPFAM" id="SSF48726">
    <property type="entry name" value="Immunoglobulin"/>
    <property type="match status" value="2"/>
</dbReference>
<dbReference type="InterPro" id="IPR013106">
    <property type="entry name" value="Ig_V-set"/>
</dbReference>
<dbReference type="Gene3D" id="2.60.40.10">
    <property type="entry name" value="Immunoglobulins"/>
    <property type="match status" value="2"/>
</dbReference>
<dbReference type="SMART" id="SM00409">
    <property type="entry name" value="IG"/>
    <property type="match status" value="2"/>
</dbReference>
<dbReference type="AlphaFoldDB" id="A0AAW0XMF4"/>
<dbReference type="EMBL" id="JARKIK010000030">
    <property type="protein sequence ID" value="KAK8741594.1"/>
    <property type="molecule type" value="Genomic_DNA"/>
</dbReference>
<evidence type="ECO:0000313" key="2">
    <source>
        <dbReference type="EMBL" id="KAK8741594.1"/>
    </source>
</evidence>
<dbReference type="Proteomes" id="UP001445076">
    <property type="component" value="Unassembled WGS sequence"/>
</dbReference>
<evidence type="ECO:0000259" key="1">
    <source>
        <dbReference type="PROSITE" id="PS50835"/>
    </source>
</evidence>
<feature type="domain" description="Ig-like" evidence="1">
    <location>
        <begin position="151"/>
        <end position="249"/>
    </location>
</feature>
<name>A0AAW0XMF4_CHEQU</name>
<dbReference type="CDD" id="cd00096">
    <property type="entry name" value="Ig"/>
    <property type="match status" value="1"/>
</dbReference>
<dbReference type="InterPro" id="IPR037448">
    <property type="entry name" value="Zig-8"/>
</dbReference>
<dbReference type="GO" id="GO:0050808">
    <property type="term" value="P:synapse organization"/>
    <property type="evidence" value="ECO:0007669"/>
    <property type="project" value="TreeGrafter"/>
</dbReference>
<feature type="domain" description="Ig-like" evidence="1">
    <location>
        <begin position="33"/>
        <end position="132"/>
    </location>
</feature>
<reference evidence="2 3" key="1">
    <citation type="journal article" date="2024" name="BMC Genomics">
        <title>Genome assembly of redclaw crayfish (Cherax quadricarinatus) provides insights into its immune adaptation and hypoxia tolerance.</title>
        <authorList>
            <person name="Liu Z."/>
            <person name="Zheng J."/>
            <person name="Li H."/>
            <person name="Fang K."/>
            <person name="Wang S."/>
            <person name="He J."/>
            <person name="Zhou D."/>
            <person name="Weng S."/>
            <person name="Chi M."/>
            <person name="Gu Z."/>
            <person name="He J."/>
            <person name="Li F."/>
            <person name="Wang M."/>
        </authorList>
    </citation>
    <scope>NUCLEOTIDE SEQUENCE [LARGE SCALE GENOMIC DNA]</scope>
    <source>
        <strain evidence="2">ZL_2023a</strain>
    </source>
</reference>
<feature type="non-terminal residue" evidence="2">
    <location>
        <position position="1"/>
    </location>
</feature>
<dbReference type="GO" id="GO:0032589">
    <property type="term" value="C:neuron projection membrane"/>
    <property type="evidence" value="ECO:0007669"/>
    <property type="project" value="TreeGrafter"/>
</dbReference>
<dbReference type="InterPro" id="IPR003599">
    <property type="entry name" value="Ig_sub"/>
</dbReference>
<keyword evidence="3" id="KW-1185">Reference proteome</keyword>